<feature type="chain" id="PRO_5046692652" description="Transmembrane protein" evidence="2">
    <location>
        <begin position="27"/>
        <end position="126"/>
    </location>
</feature>
<gene>
    <name evidence="3" type="primary">A09p048860.1_BraROA</name>
    <name evidence="3" type="ORF">IGI04_036745</name>
</gene>
<evidence type="ECO:0000313" key="3">
    <source>
        <dbReference type="EMBL" id="KAG5385275.1"/>
    </source>
</evidence>
<evidence type="ECO:0000256" key="2">
    <source>
        <dbReference type="SAM" id="SignalP"/>
    </source>
</evidence>
<name>A0ABQ7LFB9_BRACM</name>
<accession>A0ABQ7LFB9</accession>
<proteinExistence type="predicted"/>
<feature type="region of interest" description="Disordered" evidence="1">
    <location>
        <begin position="98"/>
        <end position="126"/>
    </location>
</feature>
<feature type="signal peptide" evidence="2">
    <location>
        <begin position="1"/>
        <end position="26"/>
    </location>
</feature>
<keyword evidence="4" id="KW-1185">Reference proteome</keyword>
<comment type="caution">
    <text evidence="3">The sequence shown here is derived from an EMBL/GenBank/DDBJ whole genome shotgun (WGS) entry which is preliminary data.</text>
</comment>
<sequence>MVPRVSSMSMFLITTFAIVIISTVMAKPTISTNKSPSQDLESSYKVKSMSFLSKLYGDYGFWNPNPDYREGFSNPGPLPHGSLETGESFRQDTMYCLQDTTSTHPENPDHIKNSIQDIEPTSPLSS</sequence>
<dbReference type="Proteomes" id="UP000823674">
    <property type="component" value="Chromosome A09"/>
</dbReference>
<reference evidence="3 4" key="1">
    <citation type="submission" date="2021-03" db="EMBL/GenBank/DDBJ databases">
        <authorList>
            <person name="King G.J."/>
            <person name="Bancroft I."/>
            <person name="Baten A."/>
            <person name="Bloomfield J."/>
            <person name="Borpatragohain P."/>
            <person name="He Z."/>
            <person name="Irish N."/>
            <person name="Irwin J."/>
            <person name="Liu K."/>
            <person name="Mauleon R.P."/>
            <person name="Moore J."/>
            <person name="Morris R."/>
            <person name="Ostergaard L."/>
            <person name="Wang B."/>
            <person name="Wells R."/>
        </authorList>
    </citation>
    <scope>NUCLEOTIDE SEQUENCE [LARGE SCALE GENOMIC DNA]</scope>
    <source>
        <strain evidence="3">R-o-18</strain>
        <tissue evidence="3">Leaf</tissue>
    </source>
</reference>
<protein>
    <recommendedName>
        <fullName evidence="5">Transmembrane protein</fullName>
    </recommendedName>
</protein>
<evidence type="ECO:0008006" key="5">
    <source>
        <dbReference type="Google" id="ProtNLM"/>
    </source>
</evidence>
<keyword evidence="2" id="KW-0732">Signal</keyword>
<evidence type="ECO:0000313" key="4">
    <source>
        <dbReference type="Proteomes" id="UP000823674"/>
    </source>
</evidence>
<organism evidence="3 4">
    <name type="scientific">Brassica rapa subsp. trilocularis</name>
    <dbReference type="NCBI Taxonomy" id="1813537"/>
    <lineage>
        <taxon>Eukaryota</taxon>
        <taxon>Viridiplantae</taxon>
        <taxon>Streptophyta</taxon>
        <taxon>Embryophyta</taxon>
        <taxon>Tracheophyta</taxon>
        <taxon>Spermatophyta</taxon>
        <taxon>Magnoliopsida</taxon>
        <taxon>eudicotyledons</taxon>
        <taxon>Gunneridae</taxon>
        <taxon>Pentapetalae</taxon>
        <taxon>rosids</taxon>
        <taxon>malvids</taxon>
        <taxon>Brassicales</taxon>
        <taxon>Brassicaceae</taxon>
        <taxon>Brassiceae</taxon>
        <taxon>Brassica</taxon>
    </lineage>
</organism>
<evidence type="ECO:0000256" key="1">
    <source>
        <dbReference type="SAM" id="MobiDB-lite"/>
    </source>
</evidence>
<dbReference type="EMBL" id="JADBGQ010000008">
    <property type="protein sequence ID" value="KAG5385275.1"/>
    <property type="molecule type" value="Genomic_DNA"/>
</dbReference>